<keyword evidence="3" id="KW-0560">Oxidoreductase</keyword>
<feature type="domain" description="Enoyl reductase (ER)" evidence="4">
    <location>
        <begin position="7"/>
        <end position="327"/>
    </location>
</feature>
<dbReference type="InterPro" id="IPR013154">
    <property type="entry name" value="ADH-like_N"/>
</dbReference>
<keyword evidence="1" id="KW-0479">Metal-binding</keyword>
<dbReference type="RefSeq" id="WP_260571457.1">
    <property type="nucleotide sequence ID" value="NZ_CP104205.1"/>
</dbReference>
<sequence length="329" mass="35162">MRASYLEIPKTLKESDQDIPIPGSGDVRIKLRQIGICGSDVHLFLGHRPLSVPTVIGHEGLGEIDAVGKDVPETRIGERVVVEPNIPCGHCTYCKRGRGNICPNKRTIGLSEQGCFAEYVIVPSDFAWRVPVEVSDADAVTIEPTAAGVHALKISSAQPGDAIAVIGPGAIGLLLTHVALALGYKVYVSEINRDKIEVAQSMGAVPEEGNPLKTEWEKAGVMAIFECAGAAATVSMAIENAPRGAEVVILGLAGEKASFQPLQLVREGIRIVPSLIYDHPSDFKKTLELIASKTIRPGQIISKYMPFSELQSALELASKGTETKIVIEI</sequence>
<evidence type="ECO:0000313" key="5">
    <source>
        <dbReference type="EMBL" id="UWX53906.1"/>
    </source>
</evidence>
<accession>A0ABY5Y4G3</accession>
<dbReference type="SUPFAM" id="SSF50129">
    <property type="entry name" value="GroES-like"/>
    <property type="match status" value="1"/>
</dbReference>
<dbReference type="Pfam" id="PF00107">
    <property type="entry name" value="ADH_zinc_N"/>
    <property type="match status" value="1"/>
</dbReference>
<evidence type="ECO:0000256" key="1">
    <source>
        <dbReference type="ARBA" id="ARBA00022723"/>
    </source>
</evidence>
<evidence type="ECO:0000259" key="4">
    <source>
        <dbReference type="SMART" id="SM00829"/>
    </source>
</evidence>
<evidence type="ECO:0000256" key="3">
    <source>
        <dbReference type="ARBA" id="ARBA00023002"/>
    </source>
</evidence>
<dbReference type="PANTHER" id="PTHR43401:SF2">
    <property type="entry name" value="L-THREONINE 3-DEHYDROGENASE"/>
    <property type="match status" value="1"/>
</dbReference>
<dbReference type="EMBL" id="CP104205">
    <property type="protein sequence ID" value="UWX53906.1"/>
    <property type="molecule type" value="Genomic_DNA"/>
</dbReference>
<gene>
    <name evidence="5" type="ORF">NYZ99_12340</name>
</gene>
<evidence type="ECO:0000313" key="6">
    <source>
        <dbReference type="Proteomes" id="UP001059209"/>
    </source>
</evidence>
<keyword evidence="6" id="KW-1185">Reference proteome</keyword>
<dbReference type="InterPro" id="IPR020843">
    <property type="entry name" value="ER"/>
</dbReference>
<dbReference type="InterPro" id="IPR013149">
    <property type="entry name" value="ADH-like_C"/>
</dbReference>
<dbReference type="SMART" id="SM00829">
    <property type="entry name" value="PKS_ER"/>
    <property type="match status" value="1"/>
</dbReference>
<organism evidence="5 6">
    <name type="scientific">Maribacter litopenaei</name>
    <dbReference type="NCBI Taxonomy" id="2976127"/>
    <lineage>
        <taxon>Bacteria</taxon>
        <taxon>Pseudomonadati</taxon>
        <taxon>Bacteroidota</taxon>
        <taxon>Flavobacteriia</taxon>
        <taxon>Flavobacteriales</taxon>
        <taxon>Flavobacteriaceae</taxon>
        <taxon>Maribacter</taxon>
    </lineage>
</organism>
<proteinExistence type="predicted"/>
<reference evidence="5" key="1">
    <citation type="submission" date="2022-09" db="EMBL/GenBank/DDBJ databases">
        <title>Maribacter litopenaei sp. nov., isolated from the intestinal tract of the Pacific White Shrimp, Litopenaeus vannamei.</title>
        <authorList>
            <person name="Kim S.Y."/>
            <person name="Hwang C.Y."/>
        </authorList>
    </citation>
    <scope>NUCLEOTIDE SEQUENCE</scope>
    <source>
        <strain evidence="5">HL-LV01</strain>
    </source>
</reference>
<dbReference type="InterPro" id="IPR050129">
    <property type="entry name" value="Zn_alcohol_dh"/>
</dbReference>
<name>A0ABY5Y4G3_9FLAO</name>
<dbReference type="Proteomes" id="UP001059209">
    <property type="component" value="Chromosome"/>
</dbReference>
<dbReference type="InterPro" id="IPR011032">
    <property type="entry name" value="GroES-like_sf"/>
</dbReference>
<evidence type="ECO:0000256" key="2">
    <source>
        <dbReference type="ARBA" id="ARBA00022833"/>
    </source>
</evidence>
<protein>
    <submittedName>
        <fullName evidence="5">Alcohol dehydrogenase catalytic domain-containing protein</fullName>
    </submittedName>
</protein>
<dbReference type="SUPFAM" id="SSF51735">
    <property type="entry name" value="NAD(P)-binding Rossmann-fold domains"/>
    <property type="match status" value="1"/>
</dbReference>
<dbReference type="PANTHER" id="PTHR43401">
    <property type="entry name" value="L-THREONINE 3-DEHYDROGENASE"/>
    <property type="match status" value="1"/>
</dbReference>
<dbReference type="Gene3D" id="3.40.50.720">
    <property type="entry name" value="NAD(P)-binding Rossmann-like Domain"/>
    <property type="match status" value="1"/>
</dbReference>
<dbReference type="Gene3D" id="3.90.180.10">
    <property type="entry name" value="Medium-chain alcohol dehydrogenases, catalytic domain"/>
    <property type="match status" value="1"/>
</dbReference>
<dbReference type="Pfam" id="PF08240">
    <property type="entry name" value="ADH_N"/>
    <property type="match status" value="1"/>
</dbReference>
<dbReference type="InterPro" id="IPR036291">
    <property type="entry name" value="NAD(P)-bd_dom_sf"/>
</dbReference>
<keyword evidence="2" id="KW-0862">Zinc</keyword>